<feature type="chain" id="PRO_5032343330" evidence="1">
    <location>
        <begin position="20"/>
        <end position="212"/>
    </location>
</feature>
<name>A0A814R0F0_ADIRI</name>
<evidence type="ECO:0000313" key="2">
    <source>
        <dbReference type="EMBL" id="CAF1127048.1"/>
    </source>
</evidence>
<proteinExistence type="predicted"/>
<protein>
    <submittedName>
        <fullName evidence="2">Uncharacterized protein</fullName>
    </submittedName>
</protein>
<gene>
    <name evidence="2" type="ORF">XAT740_LOCUS19697</name>
</gene>
<dbReference type="AlphaFoldDB" id="A0A814R0F0"/>
<comment type="caution">
    <text evidence="2">The sequence shown here is derived from an EMBL/GenBank/DDBJ whole genome shotgun (WGS) entry which is preliminary data.</text>
</comment>
<accession>A0A814R0F0</accession>
<evidence type="ECO:0000256" key="1">
    <source>
        <dbReference type="SAM" id="SignalP"/>
    </source>
</evidence>
<keyword evidence="3" id="KW-1185">Reference proteome</keyword>
<evidence type="ECO:0000313" key="3">
    <source>
        <dbReference type="Proteomes" id="UP000663828"/>
    </source>
</evidence>
<reference evidence="2" key="1">
    <citation type="submission" date="2021-02" db="EMBL/GenBank/DDBJ databases">
        <authorList>
            <person name="Nowell W R."/>
        </authorList>
    </citation>
    <scope>NUCLEOTIDE SEQUENCE</scope>
</reference>
<organism evidence="2 3">
    <name type="scientific">Adineta ricciae</name>
    <name type="common">Rotifer</name>
    <dbReference type="NCBI Taxonomy" id="249248"/>
    <lineage>
        <taxon>Eukaryota</taxon>
        <taxon>Metazoa</taxon>
        <taxon>Spiralia</taxon>
        <taxon>Gnathifera</taxon>
        <taxon>Rotifera</taxon>
        <taxon>Eurotatoria</taxon>
        <taxon>Bdelloidea</taxon>
        <taxon>Adinetida</taxon>
        <taxon>Adinetidae</taxon>
        <taxon>Adineta</taxon>
    </lineage>
</organism>
<dbReference type="EMBL" id="CAJNOR010001352">
    <property type="protein sequence ID" value="CAF1127048.1"/>
    <property type="molecule type" value="Genomic_DNA"/>
</dbReference>
<sequence>MHLLSIVTLSFALVHITSAQSFPCSCSCCIGIGCDINSFTGETTASVCSSAACLAACKARYYACTAQPPNGQANGSCKESTTTTTTYSPVTGGPYSCQCNCCNTGSYSCTPTFVGYSSAFSCQVGACSIACANQYPYVCVNNYLGQTQGTCLGLTSPTPPVPTGGVRCGCVCQGTGGYQYYEMIATSGCPSCSVACKSVLSQCSNHQNTYCI</sequence>
<keyword evidence="1" id="KW-0732">Signal</keyword>
<dbReference type="Proteomes" id="UP000663828">
    <property type="component" value="Unassembled WGS sequence"/>
</dbReference>
<feature type="signal peptide" evidence="1">
    <location>
        <begin position="1"/>
        <end position="19"/>
    </location>
</feature>